<evidence type="ECO:0000313" key="2">
    <source>
        <dbReference type="EMBL" id="QED26699.1"/>
    </source>
</evidence>
<organism evidence="2 3">
    <name type="scientific">Microvenator marinus</name>
    <dbReference type="NCBI Taxonomy" id="2600177"/>
    <lineage>
        <taxon>Bacteria</taxon>
        <taxon>Deltaproteobacteria</taxon>
        <taxon>Bradymonadales</taxon>
        <taxon>Microvenatoraceae</taxon>
        <taxon>Microvenator</taxon>
    </lineage>
</organism>
<feature type="transmembrane region" description="Helical" evidence="1">
    <location>
        <begin position="94"/>
        <end position="115"/>
    </location>
</feature>
<feature type="transmembrane region" description="Helical" evidence="1">
    <location>
        <begin position="7"/>
        <end position="30"/>
    </location>
</feature>
<dbReference type="Proteomes" id="UP000321595">
    <property type="component" value="Chromosome"/>
</dbReference>
<name>A0A5B8XTJ5_9DELT</name>
<reference evidence="2 3" key="1">
    <citation type="submission" date="2019-08" db="EMBL/GenBank/DDBJ databases">
        <authorList>
            <person name="Liang Q."/>
        </authorList>
    </citation>
    <scope>NUCLEOTIDE SEQUENCE [LARGE SCALE GENOMIC DNA]</scope>
    <source>
        <strain evidence="2 3">V1718</strain>
    </source>
</reference>
<accession>A0A5B8XTJ5</accession>
<dbReference type="AlphaFoldDB" id="A0A5B8XTJ5"/>
<dbReference type="KEGG" id="bbae:FRD01_05445"/>
<evidence type="ECO:0000256" key="1">
    <source>
        <dbReference type="SAM" id="Phobius"/>
    </source>
</evidence>
<keyword evidence="1" id="KW-0472">Membrane</keyword>
<proteinExistence type="predicted"/>
<feature type="transmembrane region" description="Helical" evidence="1">
    <location>
        <begin position="36"/>
        <end position="55"/>
    </location>
</feature>
<evidence type="ECO:0000313" key="3">
    <source>
        <dbReference type="Proteomes" id="UP000321595"/>
    </source>
</evidence>
<dbReference type="EMBL" id="CP042467">
    <property type="protein sequence ID" value="QED26699.1"/>
    <property type="molecule type" value="Genomic_DNA"/>
</dbReference>
<protein>
    <submittedName>
        <fullName evidence="2">Uncharacterized protein</fullName>
    </submittedName>
</protein>
<keyword evidence="1" id="KW-0812">Transmembrane</keyword>
<gene>
    <name evidence="2" type="ORF">FRD01_05445</name>
</gene>
<dbReference type="RefSeq" id="WP_146958359.1">
    <property type="nucleotide sequence ID" value="NZ_CP042467.1"/>
</dbReference>
<feature type="transmembrane region" description="Helical" evidence="1">
    <location>
        <begin position="67"/>
        <end position="88"/>
    </location>
</feature>
<keyword evidence="1" id="KW-1133">Transmembrane helix</keyword>
<keyword evidence="3" id="KW-1185">Reference proteome</keyword>
<sequence>MKVPKSVLTVASLSIGLGVVILGIGIWALSLGDFRMGFALLTVGSVTAFSALEIARGKTRGYNDLSVGLFLTIFLTFLMALFGFIVGGSLSGKGLVYTLITGGLCMLSTGMLVVLRSSSVSRWVVERQLDEI</sequence>